<evidence type="ECO:0000313" key="2">
    <source>
        <dbReference type="Proteomes" id="UP000322080"/>
    </source>
</evidence>
<comment type="caution">
    <text evidence="1">The sequence shown here is derived from an EMBL/GenBank/DDBJ whole genome shotgun (WGS) entry which is preliminary data.</text>
</comment>
<accession>A0A5D0RNG1</accession>
<dbReference type="Proteomes" id="UP000322080">
    <property type="component" value="Unassembled WGS sequence"/>
</dbReference>
<dbReference type="Pfam" id="PF03237">
    <property type="entry name" value="Terminase_6N"/>
    <property type="match status" value="1"/>
</dbReference>
<dbReference type="EMBL" id="VSIY01000003">
    <property type="protein sequence ID" value="TYB83120.1"/>
    <property type="molecule type" value="Genomic_DNA"/>
</dbReference>
<proteinExistence type="predicted"/>
<keyword evidence="2" id="KW-1185">Reference proteome</keyword>
<protein>
    <submittedName>
        <fullName evidence="1">Uncharacterized protein</fullName>
    </submittedName>
</protein>
<evidence type="ECO:0000313" key="1">
    <source>
        <dbReference type="EMBL" id="TYB83120.1"/>
    </source>
</evidence>
<reference evidence="1 2" key="1">
    <citation type="submission" date="2019-08" db="EMBL/GenBank/DDBJ databases">
        <title>Identification of a novel species of the genus Boseongicola.</title>
        <authorList>
            <person name="Zhang X.-Q."/>
        </authorList>
    </citation>
    <scope>NUCLEOTIDE SEQUENCE [LARGE SCALE GENOMIC DNA]</scope>
    <source>
        <strain evidence="1 2">HY14</strain>
    </source>
</reference>
<name>A0A5D0RNG1_9RHOB</name>
<dbReference type="Gene3D" id="3.40.50.300">
    <property type="entry name" value="P-loop containing nucleotide triphosphate hydrolases"/>
    <property type="match status" value="1"/>
</dbReference>
<organism evidence="1 2">
    <name type="scientific">Maritimibacter fusiformis</name>
    <dbReference type="NCBI Taxonomy" id="2603819"/>
    <lineage>
        <taxon>Bacteria</taxon>
        <taxon>Pseudomonadati</taxon>
        <taxon>Pseudomonadota</taxon>
        <taxon>Alphaproteobacteria</taxon>
        <taxon>Rhodobacterales</taxon>
        <taxon>Roseobacteraceae</taxon>
        <taxon>Maritimibacter</taxon>
    </lineage>
</organism>
<dbReference type="RefSeq" id="WP_148376211.1">
    <property type="nucleotide sequence ID" value="NZ_VSIY01000003.1"/>
</dbReference>
<gene>
    <name evidence="1" type="ORF">FVF75_02760</name>
</gene>
<dbReference type="InterPro" id="IPR027417">
    <property type="entry name" value="P-loop_NTPase"/>
</dbReference>
<dbReference type="AlphaFoldDB" id="A0A5D0RNG1"/>
<sequence length="484" mass="52734">MTTPLTLNYKPRSCFLEAHRLIALKSTTALHIGASRRLGKTVFVSAIAAMRALVSTSDIAFIAPTLTQALNVGWRNVLDRLRDVPGLVVKKGEALIEVPAADGGTSTIRFFAGVDDGGAGGVRGYGFDLVIIDEVAQVGSDVYLNAILPTMSGRPNAQLITIGTFRSVDLMYQLHEDIDLAQGEHTITLPASTAGVEAGVFTLQELLAVADKMGGWGKPAFQREYEANRFVTDEEAIIDQALVRAAQERRHSEAMIRQLVQAYPVVVGCDPAPTSDRTIIVVRAGPAILRHVVMQAPTVQEIAHKLLATVREYDADALFIDNGAGGQGPAVMDICRSIGLNPVGVDFGGRPTTESDAYAYANRRAELISAVKTWTERSDCSIPPGEDILREMSAPRYEINSQNRLQVESKKAIRKRIGMSTDFLDALACTMATSALLDREEAVYTVRPRSPDGSRYQTDFEGLKHHRDGFVVLDEVFEPHNTNW</sequence>
<dbReference type="Gene3D" id="3.30.420.240">
    <property type="match status" value="1"/>
</dbReference>